<reference evidence="10 11" key="1">
    <citation type="submission" date="2024-06" db="EMBL/GenBank/DDBJ databases">
        <title>The Natural Products Discovery Center: Release of the First 8490 Sequenced Strains for Exploring Actinobacteria Biosynthetic Diversity.</title>
        <authorList>
            <person name="Kalkreuter E."/>
            <person name="Kautsar S.A."/>
            <person name="Yang D."/>
            <person name="Bader C.D."/>
            <person name="Teijaro C.N."/>
            <person name="Fluegel L."/>
            <person name="Davis C.M."/>
            <person name="Simpson J.R."/>
            <person name="Lauterbach L."/>
            <person name="Steele A.D."/>
            <person name="Gui C."/>
            <person name="Meng S."/>
            <person name="Li G."/>
            <person name="Viehrig K."/>
            <person name="Ye F."/>
            <person name="Su P."/>
            <person name="Kiefer A.F."/>
            <person name="Nichols A."/>
            <person name="Cepeda A.J."/>
            <person name="Yan W."/>
            <person name="Fan B."/>
            <person name="Jiang Y."/>
            <person name="Adhikari A."/>
            <person name="Zheng C.-J."/>
            <person name="Schuster L."/>
            <person name="Cowan T.M."/>
            <person name="Smanski M.J."/>
            <person name="Chevrette M.G."/>
            <person name="De Carvalho L.P.S."/>
            <person name="Shen B."/>
        </authorList>
    </citation>
    <scope>NUCLEOTIDE SEQUENCE [LARGE SCALE GENOMIC DNA]</scope>
    <source>
        <strain evidence="10 11">NPDC033843</strain>
    </source>
</reference>
<dbReference type="EMBL" id="JBEZVE010000012">
    <property type="protein sequence ID" value="MEU3783412.1"/>
    <property type="molecule type" value="Genomic_DNA"/>
</dbReference>
<comment type="cofactor">
    <cofactor evidence="1">
        <name>FAD</name>
        <dbReference type="ChEBI" id="CHEBI:57692"/>
    </cofactor>
</comment>
<accession>A0ABV2ZLI1</accession>
<comment type="caution">
    <text evidence="10">The sequence shown here is derived from an EMBL/GenBank/DDBJ whole genome shotgun (WGS) entry which is preliminary data.</text>
</comment>
<dbReference type="SUPFAM" id="SSF51971">
    <property type="entry name" value="Nucleotide-binding domain"/>
    <property type="match status" value="1"/>
</dbReference>
<evidence type="ECO:0000256" key="2">
    <source>
        <dbReference type="ARBA" id="ARBA00006730"/>
    </source>
</evidence>
<dbReference type="GO" id="GO:0016491">
    <property type="term" value="F:oxidoreductase activity"/>
    <property type="evidence" value="ECO:0007669"/>
    <property type="project" value="UniProtKB-KW"/>
</dbReference>
<dbReference type="RefSeq" id="WP_361704589.1">
    <property type="nucleotide sequence ID" value="NZ_JBEZVE010000012.1"/>
</dbReference>
<feature type="domain" description="FAD dependent oxidoreductase" evidence="9">
    <location>
        <begin position="6"/>
        <end position="312"/>
    </location>
</feature>
<evidence type="ECO:0000256" key="5">
    <source>
        <dbReference type="ARBA" id="ARBA00023002"/>
    </source>
</evidence>
<dbReference type="Gene3D" id="3.40.50.720">
    <property type="entry name" value="NAD(P)-binding Rossmann-like Domain"/>
    <property type="match status" value="1"/>
</dbReference>
<dbReference type="InterPro" id="IPR006076">
    <property type="entry name" value="FAD-dep_OxRdtase"/>
</dbReference>
<evidence type="ECO:0000256" key="4">
    <source>
        <dbReference type="ARBA" id="ARBA00022827"/>
    </source>
</evidence>
<dbReference type="Gene3D" id="3.30.9.10">
    <property type="entry name" value="D-Amino Acid Oxidase, subunit A, domain 2"/>
    <property type="match status" value="1"/>
</dbReference>
<dbReference type="PANTHER" id="PTHR11530:SF11">
    <property type="entry name" value="D-ASPARTATE OXIDASE"/>
    <property type="match status" value="1"/>
</dbReference>
<evidence type="ECO:0000313" key="11">
    <source>
        <dbReference type="Proteomes" id="UP001550739"/>
    </source>
</evidence>
<dbReference type="InterPro" id="IPR006181">
    <property type="entry name" value="D-amino_acid_oxidase_CS"/>
</dbReference>
<dbReference type="Pfam" id="PF01266">
    <property type="entry name" value="DAO"/>
    <property type="match status" value="1"/>
</dbReference>
<dbReference type="PIRSF" id="PIRSF000189">
    <property type="entry name" value="D-aa_oxidase"/>
    <property type="match status" value="1"/>
</dbReference>
<evidence type="ECO:0000256" key="3">
    <source>
        <dbReference type="ARBA" id="ARBA00022630"/>
    </source>
</evidence>
<proteinExistence type="inferred from homology"/>
<evidence type="ECO:0000256" key="6">
    <source>
        <dbReference type="ARBA" id="ARBA00039101"/>
    </source>
</evidence>
<evidence type="ECO:0000313" key="10">
    <source>
        <dbReference type="EMBL" id="MEU3783412.1"/>
    </source>
</evidence>
<keyword evidence="11" id="KW-1185">Reference proteome</keyword>
<dbReference type="InterPro" id="IPR023209">
    <property type="entry name" value="DAO"/>
</dbReference>
<dbReference type="EC" id="1.4.3.3" evidence="6"/>
<keyword evidence="4" id="KW-0274">FAD</keyword>
<organism evidence="10 11">
    <name type="scientific">Streptomyces sp. 900129855</name>
    <dbReference type="NCBI Taxonomy" id="3155129"/>
    <lineage>
        <taxon>Bacteria</taxon>
        <taxon>Bacillati</taxon>
        <taxon>Actinomycetota</taxon>
        <taxon>Actinomycetes</taxon>
        <taxon>Kitasatosporales</taxon>
        <taxon>Streptomycetaceae</taxon>
        <taxon>Streptomyces</taxon>
    </lineage>
</organism>
<comment type="catalytic activity">
    <reaction evidence="8">
        <text>a D-alpha-amino acid + O2 + H2O = a 2-oxocarboxylate + H2O2 + NH4(+)</text>
        <dbReference type="Rhea" id="RHEA:21816"/>
        <dbReference type="ChEBI" id="CHEBI:15377"/>
        <dbReference type="ChEBI" id="CHEBI:15379"/>
        <dbReference type="ChEBI" id="CHEBI:16240"/>
        <dbReference type="ChEBI" id="CHEBI:28938"/>
        <dbReference type="ChEBI" id="CHEBI:35179"/>
        <dbReference type="ChEBI" id="CHEBI:59871"/>
        <dbReference type="EC" id="1.4.3.3"/>
    </reaction>
    <physiologicalReaction direction="left-to-right" evidence="8">
        <dbReference type="Rhea" id="RHEA:21817"/>
    </physiologicalReaction>
</comment>
<comment type="similarity">
    <text evidence="2">Belongs to the DAMOX/DASOX family.</text>
</comment>
<keyword evidence="5 10" id="KW-0560">Oxidoreductase</keyword>
<evidence type="ECO:0000256" key="1">
    <source>
        <dbReference type="ARBA" id="ARBA00001974"/>
    </source>
</evidence>
<gene>
    <name evidence="10" type="ORF">AB0E89_23170</name>
</gene>
<evidence type="ECO:0000256" key="8">
    <source>
        <dbReference type="ARBA" id="ARBA00049547"/>
    </source>
</evidence>
<evidence type="ECO:0000256" key="7">
    <source>
        <dbReference type="ARBA" id="ARBA00039751"/>
    </source>
</evidence>
<dbReference type="Proteomes" id="UP001550739">
    <property type="component" value="Unassembled WGS sequence"/>
</dbReference>
<keyword evidence="3" id="KW-0285">Flavoprotein</keyword>
<protein>
    <recommendedName>
        <fullName evidence="7">D-amino-acid oxidase</fullName>
        <ecNumber evidence="6">1.4.3.3</ecNumber>
    </recommendedName>
</protein>
<dbReference type="SUPFAM" id="SSF54373">
    <property type="entry name" value="FAD-linked reductases, C-terminal domain"/>
    <property type="match status" value="1"/>
</dbReference>
<evidence type="ECO:0000259" key="9">
    <source>
        <dbReference type="Pfam" id="PF01266"/>
    </source>
</evidence>
<dbReference type="PROSITE" id="PS00677">
    <property type="entry name" value="DAO"/>
    <property type="match status" value="1"/>
</dbReference>
<name>A0ABV2ZLI1_9ACTN</name>
<sequence length="322" mass="33941">MTTNGKIVVVGGGVSGLTTGVTLLEAGLPVRLVAEEIPGRTSLAAGAMWGPYLVEPWAKVREWSLTSLDVFGRLASEGAETGVRMTSGVEASRHLAEAPPWSELLPDFRACDSAELPAGFVSGYRFTVPLVDMPVYLDYLHRRFLGLGGEIEAEVVRTLDAVDDTAVIVNCAGLGAGELADDASVRPIRGQHVVVENPGITEFFSEDSGMSPDLVCFYPHGDTVVLGGTAIDGDGSLTEDEAVAKGIVERCAAIDARLADARIVEHRVGARPTRSEVRVEAAHRKDGAPVIHNYGHGGAGVTLSWGCAQEVALLVVEAAFRV</sequence>
<dbReference type="PANTHER" id="PTHR11530">
    <property type="entry name" value="D-AMINO ACID OXIDASE"/>
    <property type="match status" value="1"/>
</dbReference>